<dbReference type="GeneID" id="31773584"/>
<dbReference type="SUPFAM" id="SSF103039">
    <property type="entry name" value="CheC-like"/>
    <property type="match status" value="1"/>
</dbReference>
<keyword evidence="1" id="KW-0145">Chemotaxis</keyword>
<dbReference type="Pfam" id="PF13690">
    <property type="entry name" value="CheX"/>
    <property type="match status" value="1"/>
</dbReference>
<keyword evidence="4" id="KW-1185">Reference proteome</keyword>
<dbReference type="InterPro" id="IPR038756">
    <property type="entry name" value="CheX-like"/>
</dbReference>
<dbReference type="InterPro" id="IPR028051">
    <property type="entry name" value="CheX-like_dom"/>
</dbReference>
<dbReference type="EMBL" id="FXXC01000001">
    <property type="protein sequence ID" value="SMR92096.1"/>
    <property type="molecule type" value="Genomic_DNA"/>
</dbReference>
<sequence length="158" mass="17388">MVNKNIIEAVKNATIAILQQFGVSDIRLSYYQQKENNESDYPVNVTIGFLGKINGYVIVGLNEHIAEELVSIMTGGFLNTLDDPMARSTILELGNMLSAYIANNMSAELGGEKVDITPPTLVMGNEVYIMMTRYESVDIKFSSEKGSIGINISIWGKD</sequence>
<dbReference type="InterPro" id="IPR028976">
    <property type="entry name" value="CheC-like_sf"/>
</dbReference>
<dbReference type="PANTHER" id="PTHR39452:SF1">
    <property type="entry name" value="CHEY-P PHOSPHATASE CHEX"/>
    <property type="match status" value="1"/>
</dbReference>
<dbReference type="Proteomes" id="UP000196803">
    <property type="component" value="Unassembled WGS sequence"/>
</dbReference>
<name>A0ABY1S730_CALBS</name>
<gene>
    <name evidence="3" type="ORF">SAMN05216240_0817</name>
</gene>
<accession>A0ABY1S730</accession>
<evidence type="ECO:0000256" key="1">
    <source>
        <dbReference type="ARBA" id="ARBA00022500"/>
    </source>
</evidence>
<dbReference type="RefSeq" id="WP_015908565.1">
    <property type="nucleotide sequence ID" value="NZ_FUZJ01000001.1"/>
</dbReference>
<evidence type="ECO:0000313" key="3">
    <source>
        <dbReference type="EMBL" id="SMR92096.1"/>
    </source>
</evidence>
<organism evidence="3 4">
    <name type="scientific">Caldicellulosiruptor bescii</name>
    <name type="common">Anaerocellum thermophilum</name>
    <dbReference type="NCBI Taxonomy" id="31899"/>
    <lineage>
        <taxon>Bacteria</taxon>
        <taxon>Bacillati</taxon>
        <taxon>Bacillota</taxon>
        <taxon>Bacillota incertae sedis</taxon>
        <taxon>Caldicellulosiruptorales</taxon>
        <taxon>Caldicellulosiruptoraceae</taxon>
        <taxon>Caldicellulosiruptor</taxon>
    </lineage>
</organism>
<protein>
    <submittedName>
        <fullName evidence="3">Chemotaxis protein CheX</fullName>
    </submittedName>
</protein>
<reference evidence="3 4" key="1">
    <citation type="submission" date="2017-05" db="EMBL/GenBank/DDBJ databases">
        <authorList>
            <person name="Varghese N."/>
            <person name="Submissions S."/>
        </authorList>
    </citation>
    <scope>NUCLEOTIDE SEQUENCE [LARGE SCALE GENOMIC DNA]</scope>
    <source>
        <strain evidence="3 4">MACB1020</strain>
    </source>
</reference>
<evidence type="ECO:0000259" key="2">
    <source>
        <dbReference type="Pfam" id="PF13690"/>
    </source>
</evidence>
<comment type="caution">
    <text evidence="3">The sequence shown here is derived from an EMBL/GenBank/DDBJ whole genome shotgun (WGS) entry which is preliminary data.</text>
</comment>
<dbReference type="CDD" id="cd17906">
    <property type="entry name" value="CheX"/>
    <property type="match status" value="1"/>
</dbReference>
<feature type="domain" description="Chemotaxis phosphatase CheX-like" evidence="2">
    <location>
        <begin position="44"/>
        <end position="137"/>
    </location>
</feature>
<evidence type="ECO:0000313" key="4">
    <source>
        <dbReference type="Proteomes" id="UP000196803"/>
    </source>
</evidence>
<proteinExistence type="predicted"/>
<dbReference type="PANTHER" id="PTHR39452">
    <property type="entry name" value="CHEY-P PHOSPHATASE CHEX"/>
    <property type="match status" value="1"/>
</dbReference>
<dbReference type="Gene3D" id="3.40.1550.10">
    <property type="entry name" value="CheC-like"/>
    <property type="match status" value="1"/>
</dbReference>